<proteinExistence type="predicted"/>
<accession>A0ABT9WJC9</accession>
<dbReference type="EMBL" id="JAUSTI010000019">
    <property type="protein sequence ID" value="MDQ0173392.1"/>
    <property type="molecule type" value="Genomic_DNA"/>
</dbReference>
<dbReference type="Gene3D" id="3.40.50.12780">
    <property type="entry name" value="N-terminal domain of ligase-like"/>
    <property type="match status" value="1"/>
</dbReference>
<organism evidence="1 2">
    <name type="scientific">Paenibacillus tundrae</name>
    <dbReference type="NCBI Taxonomy" id="528187"/>
    <lineage>
        <taxon>Bacteria</taxon>
        <taxon>Bacillati</taxon>
        <taxon>Bacillota</taxon>
        <taxon>Bacilli</taxon>
        <taxon>Bacillales</taxon>
        <taxon>Paenibacillaceae</taxon>
        <taxon>Paenibacillus</taxon>
    </lineage>
</organism>
<sequence length="394" mass="45991">MKQDLTIEQLGKIKVLLNELYLENDFYRNLFIEKDIDPGNVDCEHFLQLPVITKDVIRKNEGDYYSKSDEAYYVEYTTGSTGVPLRCLKTKREKLISTLAIWQERRRWDPEVNIENYVSLFGRDDTSFNPFDFSEQNMIYSFNELLSLNPRWLSAPITALLRYAKLINECIIKYDKKQIKFIELIGEYAEQSEREIVEHAFGCKTILHYGLRETWFACYECPEGNLHVREDLFFLEQDNSNKQIQEGMNEILITSFFNKKMPIIRYSTGDLGKVERMPCKCGQHTQVLKLAGGRKAGIIKGPNEMLGDMFFKRIIRSLIEDGDDSIETFRVEQNSIDQFTFFIVPNDQFNDSVKSKLVKRVNEKIKRKVTVNIITVKTIPVLTSGKFQVFKCLC</sequence>
<dbReference type="SUPFAM" id="SSF56801">
    <property type="entry name" value="Acetyl-CoA synthetase-like"/>
    <property type="match status" value="1"/>
</dbReference>
<dbReference type="PANTHER" id="PTHR36932:SF1">
    <property type="entry name" value="CAPSULAR POLYSACCHARIDE BIOSYNTHESIS PROTEIN"/>
    <property type="match status" value="1"/>
</dbReference>
<reference evidence="1 2" key="1">
    <citation type="submission" date="2023-07" db="EMBL/GenBank/DDBJ databases">
        <title>Sorghum-associated microbial communities from plants grown in Nebraska, USA.</title>
        <authorList>
            <person name="Schachtman D."/>
        </authorList>
    </citation>
    <scope>NUCLEOTIDE SEQUENCE [LARGE SCALE GENOMIC DNA]</scope>
    <source>
        <strain evidence="1 2">DS1314</strain>
    </source>
</reference>
<dbReference type="Proteomes" id="UP001233836">
    <property type="component" value="Unassembled WGS sequence"/>
</dbReference>
<dbReference type="PANTHER" id="PTHR36932">
    <property type="entry name" value="CAPSULAR POLYSACCHARIDE BIOSYNTHESIS PROTEIN"/>
    <property type="match status" value="1"/>
</dbReference>
<evidence type="ECO:0000313" key="1">
    <source>
        <dbReference type="EMBL" id="MDQ0173392.1"/>
    </source>
</evidence>
<name>A0ABT9WJC9_9BACL</name>
<comment type="caution">
    <text evidence="1">The sequence shown here is derived from an EMBL/GenBank/DDBJ whole genome shotgun (WGS) entry which is preliminary data.</text>
</comment>
<dbReference type="EC" id="6.2.1.30" evidence="1"/>
<protein>
    <submittedName>
        <fullName evidence="1">Phenylacetate-CoA ligase</fullName>
        <ecNumber evidence="1">6.2.1.30</ecNumber>
    </submittedName>
</protein>
<gene>
    <name evidence="1" type="ORF">J2T19_004885</name>
</gene>
<evidence type="ECO:0000313" key="2">
    <source>
        <dbReference type="Proteomes" id="UP001233836"/>
    </source>
</evidence>
<keyword evidence="1" id="KW-0436">Ligase</keyword>
<dbReference type="GO" id="GO:0047475">
    <property type="term" value="F:phenylacetate-CoA ligase activity"/>
    <property type="evidence" value="ECO:0007669"/>
    <property type="project" value="UniProtKB-EC"/>
</dbReference>
<keyword evidence="2" id="KW-1185">Reference proteome</keyword>
<dbReference type="InterPro" id="IPR042099">
    <property type="entry name" value="ANL_N_sf"/>
</dbReference>
<dbReference type="RefSeq" id="WP_307220372.1">
    <property type="nucleotide sequence ID" value="NZ_JAUSTI010000019.1"/>
</dbReference>
<dbReference type="InterPro" id="IPR053158">
    <property type="entry name" value="CapK_Type1_Caps_Biosynth"/>
</dbReference>